<reference evidence="3" key="1">
    <citation type="submission" date="2023-03" db="EMBL/GenBank/DDBJ databases">
        <title>Massive genome expansion in bonnet fungi (Mycena s.s.) driven by repeated elements and novel gene families across ecological guilds.</title>
        <authorList>
            <consortium name="Lawrence Berkeley National Laboratory"/>
            <person name="Harder C.B."/>
            <person name="Miyauchi S."/>
            <person name="Viragh M."/>
            <person name="Kuo A."/>
            <person name="Thoen E."/>
            <person name="Andreopoulos B."/>
            <person name="Lu D."/>
            <person name="Skrede I."/>
            <person name="Drula E."/>
            <person name="Henrissat B."/>
            <person name="Morin E."/>
            <person name="Kohler A."/>
            <person name="Barry K."/>
            <person name="LaButti K."/>
            <person name="Morin E."/>
            <person name="Salamov A."/>
            <person name="Lipzen A."/>
            <person name="Mereny Z."/>
            <person name="Hegedus B."/>
            <person name="Baldrian P."/>
            <person name="Stursova M."/>
            <person name="Weitz H."/>
            <person name="Taylor A."/>
            <person name="Grigoriev I.V."/>
            <person name="Nagy L.G."/>
            <person name="Martin F."/>
            <person name="Kauserud H."/>
        </authorList>
    </citation>
    <scope>NUCLEOTIDE SEQUENCE</scope>
    <source>
        <strain evidence="3">CBHHK182m</strain>
    </source>
</reference>
<accession>A0AAD7JHW5</accession>
<organism evidence="3 4">
    <name type="scientific">Mycena metata</name>
    <dbReference type="NCBI Taxonomy" id="1033252"/>
    <lineage>
        <taxon>Eukaryota</taxon>
        <taxon>Fungi</taxon>
        <taxon>Dikarya</taxon>
        <taxon>Basidiomycota</taxon>
        <taxon>Agaricomycotina</taxon>
        <taxon>Agaricomycetes</taxon>
        <taxon>Agaricomycetidae</taxon>
        <taxon>Agaricales</taxon>
        <taxon>Marasmiineae</taxon>
        <taxon>Mycenaceae</taxon>
        <taxon>Mycena</taxon>
    </lineage>
</organism>
<protein>
    <submittedName>
        <fullName evidence="3">Uncharacterized protein</fullName>
    </submittedName>
</protein>
<gene>
    <name evidence="3" type="ORF">B0H16DRAFT_1454782</name>
</gene>
<keyword evidence="4" id="KW-1185">Reference proteome</keyword>
<evidence type="ECO:0000256" key="2">
    <source>
        <dbReference type="SAM" id="MobiDB-lite"/>
    </source>
</evidence>
<dbReference type="Proteomes" id="UP001215598">
    <property type="component" value="Unassembled WGS sequence"/>
</dbReference>
<evidence type="ECO:0000313" key="4">
    <source>
        <dbReference type="Proteomes" id="UP001215598"/>
    </source>
</evidence>
<dbReference type="EMBL" id="JARKIB010000028">
    <property type="protein sequence ID" value="KAJ7764238.1"/>
    <property type="molecule type" value="Genomic_DNA"/>
</dbReference>
<evidence type="ECO:0000256" key="1">
    <source>
        <dbReference type="SAM" id="Coils"/>
    </source>
</evidence>
<dbReference type="AlphaFoldDB" id="A0AAD7JHW5"/>
<sequence length="197" mass="22087">MVPAHLLISEIAHPAPERIAQIDSANATLRTEIEGLVQELATISDERDQFREGLQLQTVRLERAETTIREERRAFNAQMLAVRTGVARERAARDKMQKTRRTREAQVQVRATEEELRAGRELFAETFKKVEKLMRDTADVQAQSLSTQDKDSDPKSSFGTQAPAGDTLALSSLPVAAARKRSREEDYGCQQVPALSR</sequence>
<proteinExistence type="predicted"/>
<feature type="region of interest" description="Disordered" evidence="2">
    <location>
        <begin position="141"/>
        <end position="197"/>
    </location>
</feature>
<feature type="coiled-coil region" evidence="1">
    <location>
        <begin position="26"/>
        <end position="74"/>
    </location>
</feature>
<name>A0AAD7JHW5_9AGAR</name>
<evidence type="ECO:0000313" key="3">
    <source>
        <dbReference type="EMBL" id="KAJ7764238.1"/>
    </source>
</evidence>
<keyword evidence="1" id="KW-0175">Coiled coil</keyword>
<comment type="caution">
    <text evidence="3">The sequence shown here is derived from an EMBL/GenBank/DDBJ whole genome shotgun (WGS) entry which is preliminary data.</text>
</comment>